<protein>
    <recommendedName>
        <fullName evidence="3">Maturase</fullName>
    </recommendedName>
</protein>
<proteinExistence type="predicted"/>
<evidence type="ECO:0000313" key="1">
    <source>
        <dbReference type="EMBL" id="CAH3114409.1"/>
    </source>
</evidence>
<sequence length="108" mass="12198">PVYIGATVAPHRRSLKAKLHTISNPGRRDLMPLLNKPMMTITLDTKRKMLSNNKKSKCGIFLIAPSPFDPSLTCGFEIWHFIVPVRIKEDFGRTRSLFHVGKELSPAI</sequence>
<accession>A0ABN8NNN4</accession>
<evidence type="ECO:0008006" key="3">
    <source>
        <dbReference type="Google" id="ProtNLM"/>
    </source>
</evidence>
<dbReference type="Proteomes" id="UP001159405">
    <property type="component" value="Unassembled WGS sequence"/>
</dbReference>
<keyword evidence="2" id="KW-1185">Reference proteome</keyword>
<evidence type="ECO:0000313" key="2">
    <source>
        <dbReference type="Proteomes" id="UP001159405"/>
    </source>
</evidence>
<gene>
    <name evidence="1" type="ORF">PLOB_00022898</name>
</gene>
<reference evidence="1 2" key="1">
    <citation type="submission" date="2022-05" db="EMBL/GenBank/DDBJ databases">
        <authorList>
            <consortium name="Genoscope - CEA"/>
            <person name="William W."/>
        </authorList>
    </citation>
    <scope>NUCLEOTIDE SEQUENCE [LARGE SCALE GENOMIC DNA]</scope>
</reference>
<comment type="caution">
    <text evidence="1">The sequence shown here is derived from an EMBL/GenBank/DDBJ whole genome shotgun (WGS) entry which is preliminary data.</text>
</comment>
<feature type="non-terminal residue" evidence="1">
    <location>
        <position position="1"/>
    </location>
</feature>
<name>A0ABN8NNN4_9CNID</name>
<organism evidence="1 2">
    <name type="scientific">Porites lobata</name>
    <dbReference type="NCBI Taxonomy" id="104759"/>
    <lineage>
        <taxon>Eukaryota</taxon>
        <taxon>Metazoa</taxon>
        <taxon>Cnidaria</taxon>
        <taxon>Anthozoa</taxon>
        <taxon>Hexacorallia</taxon>
        <taxon>Scleractinia</taxon>
        <taxon>Fungiina</taxon>
        <taxon>Poritidae</taxon>
        <taxon>Porites</taxon>
    </lineage>
</organism>
<dbReference type="EMBL" id="CALNXK010000027">
    <property type="protein sequence ID" value="CAH3114409.1"/>
    <property type="molecule type" value="Genomic_DNA"/>
</dbReference>